<dbReference type="InterPro" id="IPR032305">
    <property type="entry name" value="GTP-bd_M"/>
</dbReference>
<keyword evidence="7" id="KW-0460">Magnesium</keyword>
<dbReference type="PROSITE" id="PS51705">
    <property type="entry name" value="G_HFLX"/>
    <property type="match status" value="1"/>
</dbReference>
<dbReference type="InterPro" id="IPR025121">
    <property type="entry name" value="GTPase_HflX_N"/>
</dbReference>
<dbReference type="FunFam" id="3.40.50.11060:FF:000001">
    <property type="entry name" value="GTPase HflX"/>
    <property type="match status" value="1"/>
</dbReference>
<evidence type="ECO:0000313" key="11">
    <source>
        <dbReference type="EMBL" id="RMZ57242.1"/>
    </source>
</evidence>
<comment type="subcellular location">
    <subcellularLocation>
        <location evidence="1">Cytoplasm</location>
    </subcellularLocation>
</comment>
<dbReference type="InterPro" id="IPR042108">
    <property type="entry name" value="GTPase_HflX_N_sf"/>
</dbReference>
<dbReference type="PANTHER" id="PTHR10229">
    <property type="entry name" value="GTP-BINDING PROTEIN HFLX"/>
    <property type="match status" value="1"/>
</dbReference>
<dbReference type="InterPro" id="IPR027417">
    <property type="entry name" value="P-loop_NTPase"/>
</dbReference>
<dbReference type="EMBL" id="QOKY01000128">
    <property type="protein sequence ID" value="RMZ57242.1"/>
    <property type="molecule type" value="Genomic_DNA"/>
</dbReference>
<organism evidence="11 12">
    <name type="scientific">Auxenochlorella protothecoides</name>
    <name type="common">Green microalga</name>
    <name type="synonym">Chlorella protothecoides</name>
    <dbReference type="NCBI Taxonomy" id="3075"/>
    <lineage>
        <taxon>Eukaryota</taxon>
        <taxon>Viridiplantae</taxon>
        <taxon>Chlorophyta</taxon>
        <taxon>core chlorophytes</taxon>
        <taxon>Trebouxiophyceae</taxon>
        <taxon>Chlorellales</taxon>
        <taxon>Chlorellaceae</taxon>
        <taxon>Auxenochlorella</taxon>
    </lineage>
</organism>
<evidence type="ECO:0000256" key="6">
    <source>
        <dbReference type="ARBA" id="ARBA00022741"/>
    </source>
</evidence>
<dbReference type="AlphaFoldDB" id="A0A3M7L6Q8"/>
<dbReference type="PROSITE" id="PS50294">
    <property type="entry name" value="WD_REPEATS_REGION"/>
    <property type="match status" value="3"/>
</dbReference>
<keyword evidence="5" id="KW-0677">Repeat</keyword>
<dbReference type="Pfam" id="PF19275">
    <property type="entry name" value="HflX_C"/>
    <property type="match status" value="1"/>
</dbReference>
<evidence type="ECO:0000256" key="7">
    <source>
        <dbReference type="ARBA" id="ARBA00022842"/>
    </source>
</evidence>
<dbReference type="PANTHER" id="PTHR10229:SF0">
    <property type="entry name" value="GTP-BINDING PROTEIN 6-RELATED"/>
    <property type="match status" value="1"/>
</dbReference>
<evidence type="ECO:0000256" key="9">
    <source>
        <dbReference type="PROSITE-ProRule" id="PRU00221"/>
    </source>
</evidence>
<feature type="domain" description="Hflx-type G" evidence="10">
    <location>
        <begin position="629"/>
        <end position="791"/>
    </location>
</feature>
<dbReference type="SMART" id="SM00320">
    <property type="entry name" value="WD40"/>
    <property type="match status" value="7"/>
</dbReference>
<feature type="repeat" description="WD" evidence="9">
    <location>
        <begin position="246"/>
        <end position="287"/>
    </location>
</feature>
<dbReference type="CDD" id="cd00200">
    <property type="entry name" value="WD40"/>
    <property type="match status" value="1"/>
</dbReference>
<keyword evidence="2" id="KW-0963">Cytoplasm</keyword>
<feature type="repeat" description="WD" evidence="9">
    <location>
        <begin position="10"/>
        <end position="42"/>
    </location>
</feature>
<evidence type="ECO:0000256" key="2">
    <source>
        <dbReference type="ARBA" id="ARBA00022490"/>
    </source>
</evidence>
<dbReference type="InterPro" id="IPR006073">
    <property type="entry name" value="GTP-bd"/>
</dbReference>
<evidence type="ECO:0000256" key="8">
    <source>
        <dbReference type="ARBA" id="ARBA00023134"/>
    </source>
</evidence>
<accession>A0A3M7L6Q8</accession>
<keyword evidence="4" id="KW-0479">Metal-binding</keyword>
<dbReference type="Pfam" id="PF00400">
    <property type="entry name" value="WD40"/>
    <property type="match status" value="6"/>
</dbReference>
<comment type="caution">
    <text evidence="11">The sequence shown here is derived from an EMBL/GenBank/DDBJ whole genome shotgun (WGS) entry which is preliminary data.</text>
</comment>
<dbReference type="HAMAP" id="MF_00900">
    <property type="entry name" value="GTPase_HflX"/>
    <property type="match status" value="1"/>
</dbReference>
<dbReference type="InterPro" id="IPR019775">
    <property type="entry name" value="WD40_repeat_CS"/>
</dbReference>
<evidence type="ECO:0000256" key="1">
    <source>
        <dbReference type="ARBA" id="ARBA00004496"/>
    </source>
</evidence>
<dbReference type="GO" id="GO:0005525">
    <property type="term" value="F:GTP binding"/>
    <property type="evidence" value="ECO:0007669"/>
    <property type="project" value="UniProtKB-KW"/>
</dbReference>
<dbReference type="Gene3D" id="3.40.50.11060">
    <property type="entry name" value="GTPase HflX, N-terminal domain"/>
    <property type="match status" value="1"/>
</dbReference>
<dbReference type="SUPFAM" id="SSF52540">
    <property type="entry name" value="P-loop containing nucleoside triphosphate hydrolases"/>
    <property type="match status" value="1"/>
</dbReference>
<sequence>MRLTLHQKLEAAHDDSVWAAHWSPTENLLATGSVDESVKLWQDSGEGLEQKHHLLGLELGVVSVAIDGTGQYGAASSMDSTINVWSQADYSSAARFKLPPAEAWSVAWLPPSSDGRLTLAVAGGSSNTVSLLDVSAQLAGGEAPRPVTLHMPPPPAAGVAGAAPAQPFVLSVAASPDGRLVAAGAMDGGVALFDTATGRLLSSLAGHAKAVRGLAFTPDSRHLLTACDDLHANLYDVGQAALVESFAAHESWVLSVAVHPDGSAAITGSSDAKVRLWDLSTRTLAQTVADAHADQVWSVAFRGDGARVASASDDHSPPGMLGATQFAGGSLTLPARYCFVPQPAPRWRCRGPRRTCTTAIRHEDRVSGAGPDVVHVVPQVEPVASPPALPENELPPLSESLSLDTARGRNSITIPSIQTPAPVPVAGPDDRERCYLVAVARKSSPRSRAFSAPDSILELGRLAVTAGCQVVGHCIQALEEPHPRTYVGSGKLAELAAAVEGASADTLVFDDELSPGQLRNLDRAFGGAVRLCDRTALILDIFSQRAATREGQLQVALAQAEYQLPRLTRMWTHLERQSGSGQVKGMGEKQIEVDKRLLRGRMARLRSDIEEVRTHRAAYRVRRAEAPIPVIALVGYTNAGKSTLLNTLTHAGVLAEDKLFATLDPTTRRVELGQGQEVLLTDTVGFIQKLPTQLVAAFRATLEEIAEASLLLHVVDVSHPTAAAQVETVNDVLKELGVGGIPVLHVDACADPHAVRAVAALRPHSVCVSAMSGEGVEDLLEAVSYMLQQSMVDVEVLVPYSRGEFVDLIHRSGMVQSAEFTATGTRIKAHVPQSLARKLAPMAVGGQGAAPPLQIGLQHRDWEGP</sequence>
<dbReference type="SUPFAM" id="SSF50978">
    <property type="entry name" value="WD40 repeat-like"/>
    <property type="match status" value="1"/>
</dbReference>
<dbReference type="FunFam" id="3.40.50.300:FF:000173">
    <property type="entry name" value="GTPase HflX"/>
    <property type="match status" value="1"/>
</dbReference>
<name>A0A3M7L6Q8_AUXPR</name>
<evidence type="ECO:0000259" key="10">
    <source>
        <dbReference type="PROSITE" id="PS51705"/>
    </source>
</evidence>
<dbReference type="InterPro" id="IPR016496">
    <property type="entry name" value="GTPase_HflX"/>
</dbReference>
<dbReference type="GO" id="GO:0043022">
    <property type="term" value="F:ribosome binding"/>
    <property type="evidence" value="ECO:0007669"/>
    <property type="project" value="TreeGrafter"/>
</dbReference>
<dbReference type="CDD" id="cd01878">
    <property type="entry name" value="HflX"/>
    <property type="match status" value="1"/>
</dbReference>
<keyword evidence="8" id="KW-0342">GTP-binding</keyword>
<dbReference type="Pfam" id="PF01926">
    <property type="entry name" value="MMR_HSR1"/>
    <property type="match status" value="1"/>
</dbReference>
<gene>
    <name evidence="11" type="ORF">APUTEX25_004076</name>
</gene>
<keyword evidence="6" id="KW-0547">Nucleotide-binding</keyword>
<dbReference type="InterPro" id="IPR001680">
    <property type="entry name" value="WD40_rpt"/>
</dbReference>
<evidence type="ECO:0000313" key="12">
    <source>
        <dbReference type="Proteomes" id="UP000279271"/>
    </source>
</evidence>
<dbReference type="PRINTS" id="PR00326">
    <property type="entry name" value="GTP1OBG"/>
</dbReference>
<dbReference type="PROSITE" id="PS00678">
    <property type="entry name" value="WD_REPEATS_1"/>
    <property type="match status" value="1"/>
</dbReference>
<dbReference type="Pfam" id="PF16360">
    <property type="entry name" value="GTP-bdg_M"/>
    <property type="match status" value="1"/>
</dbReference>
<proteinExistence type="inferred from homology"/>
<feature type="repeat" description="WD" evidence="9">
    <location>
        <begin position="169"/>
        <end position="203"/>
    </location>
</feature>
<dbReference type="InterPro" id="IPR036322">
    <property type="entry name" value="WD40_repeat_dom_sf"/>
</dbReference>
<dbReference type="Proteomes" id="UP000279271">
    <property type="component" value="Unassembled WGS sequence"/>
</dbReference>
<dbReference type="InterPro" id="IPR015943">
    <property type="entry name" value="WD40/YVTN_repeat-like_dom_sf"/>
</dbReference>
<evidence type="ECO:0000256" key="4">
    <source>
        <dbReference type="ARBA" id="ARBA00022723"/>
    </source>
</evidence>
<evidence type="ECO:0000256" key="5">
    <source>
        <dbReference type="ARBA" id="ARBA00022737"/>
    </source>
</evidence>
<dbReference type="Gene3D" id="3.40.50.300">
    <property type="entry name" value="P-loop containing nucleotide triphosphate hydrolases"/>
    <property type="match status" value="1"/>
</dbReference>
<protein>
    <recommendedName>
        <fullName evidence="10">Hflx-type G domain-containing protein</fullName>
    </recommendedName>
</protein>
<dbReference type="Gene3D" id="6.10.250.2860">
    <property type="match status" value="1"/>
</dbReference>
<dbReference type="Gene3D" id="2.130.10.10">
    <property type="entry name" value="YVTN repeat-like/Quinoprotein amine dehydrogenase"/>
    <property type="match status" value="1"/>
</dbReference>
<evidence type="ECO:0000256" key="3">
    <source>
        <dbReference type="ARBA" id="ARBA00022574"/>
    </source>
</evidence>
<dbReference type="InterPro" id="IPR045498">
    <property type="entry name" value="HflX_C"/>
</dbReference>
<dbReference type="PROSITE" id="PS50082">
    <property type="entry name" value="WD_REPEATS_2"/>
    <property type="match status" value="4"/>
</dbReference>
<dbReference type="InterPro" id="IPR030394">
    <property type="entry name" value="G_HFLX_dom"/>
</dbReference>
<dbReference type="GO" id="GO:0046872">
    <property type="term" value="F:metal ion binding"/>
    <property type="evidence" value="ECO:0007669"/>
    <property type="project" value="UniProtKB-KW"/>
</dbReference>
<dbReference type="Pfam" id="PF13167">
    <property type="entry name" value="GTP-bdg_N"/>
    <property type="match status" value="1"/>
</dbReference>
<keyword evidence="3 9" id="KW-0853">WD repeat</keyword>
<feature type="repeat" description="WD" evidence="9">
    <location>
        <begin position="204"/>
        <end position="245"/>
    </location>
</feature>
<dbReference type="GO" id="GO:0005737">
    <property type="term" value="C:cytoplasm"/>
    <property type="evidence" value="ECO:0007669"/>
    <property type="project" value="UniProtKB-SubCell"/>
</dbReference>
<dbReference type="NCBIfam" id="TIGR03156">
    <property type="entry name" value="GTP_HflX"/>
    <property type="match status" value="1"/>
</dbReference>
<reference evidence="12" key="1">
    <citation type="journal article" date="2018" name="Algal Res.">
        <title>Characterization of plant carbon substrate utilization by Auxenochlorella protothecoides.</title>
        <authorList>
            <person name="Vogler B.W."/>
            <person name="Starkenburg S.R."/>
            <person name="Sudasinghe N."/>
            <person name="Schambach J.Y."/>
            <person name="Rollin J.A."/>
            <person name="Pattathil S."/>
            <person name="Barry A.N."/>
        </authorList>
    </citation>
    <scope>NUCLEOTIDE SEQUENCE [LARGE SCALE GENOMIC DNA]</scope>
    <source>
        <strain evidence="12">UTEX 25</strain>
    </source>
</reference>